<name>A0A7W7ZHU9_9BACT</name>
<evidence type="ECO:0000313" key="1">
    <source>
        <dbReference type="EMBL" id="MBB5060066.1"/>
    </source>
</evidence>
<dbReference type="InterPro" id="IPR010634">
    <property type="entry name" value="DUF1223"/>
</dbReference>
<proteinExistence type="predicted"/>
<dbReference type="PANTHER" id="PTHR36057">
    <property type="match status" value="1"/>
</dbReference>
<accession>A0A7W7ZHU9</accession>
<dbReference type="Pfam" id="PF06764">
    <property type="entry name" value="DUF1223"/>
    <property type="match status" value="1"/>
</dbReference>
<sequence>MLSQVNGRKSVDGQLIVGISEHVSYWNHLAWKDPFSSDLYTGRQNDYGSHFALDSVYTTQMVVVRREQFFGSDGRALQAALKTELERKQILLRIDSAELRDKSVIFIYTASDIPAKG</sequence>
<dbReference type="SUPFAM" id="SSF52833">
    <property type="entry name" value="Thioredoxin-like"/>
    <property type="match status" value="1"/>
</dbReference>
<dbReference type="PANTHER" id="PTHR36057:SF1">
    <property type="entry name" value="LIPOPROTEIN LIPID ATTACHMENT SITE-LIKE PROTEIN, PUTATIVE (DUF1223)-RELATED"/>
    <property type="match status" value="1"/>
</dbReference>
<keyword evidence="2" id="KW-1185">Reference proteome</keyword>
<gene>
    <name evidence="1" type="ORF">HDF16_004802</name>
</gene>
<protein>
    <submittedName>
        <fullName evidence="1">Uncharacterized protein</fullName>
    </submittedName>
</protein>
<comment type="caution">
    <text evidence="1">The sequence shown here is derived from an EMBL/GenBank/DDBJ whole genome shotgun (WGS) entry which is preliminary data.</text>
</comment>
<dbReference type="Proteomes" id="UP000540989">
    <property type="component" value="Unassembled WGS sequence"/>
</dbReference>
<evidence type="ECO:0000313" key="2">
    <source>
        <dbReference type="Proteomes" id="UP000540989"/>
    </source>
</evidence>
<dbReference type="InterPro" id="IPR036249">
    <property type="entry name" value="Thioredoxin-like_sf"/>
</dbReference>
<reference evidence="1 2" key="1">
    <citation type="submission" date="2020-08" db="EMBL/GenBank/DDBJ databases">
        <title>Genomic Encyclopedia of Type Strains, Phase IV (KMG-V): Genome sequencing to study the core and pangenomes of soil and plant-associated prokaryotes.</title>
        <authorList>
            <person name="Whitman W."/>
        </authorList>
    </citation>
    <scope>NUCLEOTIDE SEQUENCE [LARGE SCALE GENOMIC DNA]</scope>
    <source>
        <strain evidence="1 2">M8UP14</strain>
    </source>
</reference>
<dbReference type="EMBL" id="JACHIP010000009">
    <property type="protein sequence ID" value="MBB5060066.1"/>
    <property type="molecule type" value="Genomic_DNA"/>
</dbReference>
<dbReference type="AlphaFoldDB" id="A0A7W7ZHU9"/>
<organism evidence="1 2">
    <name type="scientific">Granulicella aggregans</name>
    <dbReference type="NCBI Taxonomy" id="474949"/>
    <lineage>
        <taxon>Bacteria</taxon>
        <taxon>Pseudomonadati</taxon>
        <taxon>Acidobacteriota</taxon>
        <taxon>Terriglobia</taxon>
        <taxon>Terriglobales</taxon>
        <taxon>Acidobacteriaceae</taxon>
        <taxon>Granulicella</taxon>
    </lineage>
</organism>